<comment type="catalytic activity">
    <reaction evidence="8">
        <text>(6S)-5,6,7,8-tetrahydrofolate + NADP(+) = 7,8-dihydrofolate + NADPH + H(+)</text>
        <dbReference type="Rhea" id="RHEA:15009"/>
        <dbReference type="ChEBI" id="CHEBI:15378"/>
        <dbReference type="ChEBI" id="CHEBI:57451"/>
        <dbReference type="ChEBI" id="CHEBI:57453"/>
        <dbReference type="ChEBI" id="CHEBI:57783"/>
        <dbReference type="ChEBI" id="CHEBI:58349"/>
        <dbReference type="EC" id="1.5.1.3"/>
    </reaction>
</comment>
<dbReference type="InterPro" id="IPR024072">
    <property type="entry name" value="DHFR-like_dom_sf"/>
</dbReference>
<gene>
    <name evidence="11" type="ORF">C4617_03660</name>
</gene>
<proteinExistence type="inferred from homology"/>
<dbReference type="UniPathway" id="UPA00077">
    <property type="reaction ID" value="UER00158"/>
</dbReference>
<keyword evidence="5 8" id="KW-0521">NADP</keyword>
<keyword evidence="6 8" id="KW-0560">Oxidoreductase</keyword>
<dbReference type="InterPro" id="IPR001796">
    <property type="entry name" value="DHFR_dom"/>
</dbReference>
<evidence type="ECO:0000256" key="2">
    <source>
        <dbReference type="ARBA" id="ARBA00009539"/>
    </source>
</evidence>
<dbReference type="PIRSF" id="PIRSF000194">
    <property type="entry name" value="DHFR"/>
    <property type="match status" value="1"/>
</dbReference>
<dbReference type="PROSITE" id="PS00075">
    <property type="entry name" value="DHFR_1"/>
    <property type="match status" value="1"/>
</dbReference>
<dbReference type="GO" id="GO:0046452">
    <property type="term" value="P:dihydrofolate metabolic process"/>
    <property type="evidence" value="ECO:0007669"/>
    <property type="project" value="TreeGrafter"/>
</dbReference>
<dbReference type="GO" id="GO:0004146">
    <property type="term" value="F:dihydrofolate reductase activity"/>
    <property type="evidence" value="ECO:0007669"/>
    <property type="project" value="UniProtKB-EC"/>
</dbReference>
<dbReference type="GO" id="GO:0046654">
    <property type="term" value="P:tetrahydrofolate biosynthetic process"/>
    <property type="evidence" value="ECO:0007669"/>
    <property type="project" value="UniProtKB-UniPathway"/>
</dbReference>
<keyword evidence="11" id="KW-0418">Kinase</keyword>
<evidence type="ECO:0000256" key="4">
    <source>
        <dbReference type="ARBA" id="ARBA00022563"/>
    </source>
</evidence>
<name>A0A2T4VX11_9HYPH</name>
<dbReference type="Proteomes" id="UP000240811">
    <property type="component" value="Unassembled WGS sequence"/>
</dbReference>
<evidence type="ECO:0000256" key="8">
    <source>
        <dbReference type="PIRNR" id="PIRNR000194"/>
    </source>
</evidence>
<evidence type="ECO:0000313" key="12">
    <source>
        <dbReference type="Proteomes" id="UP000240811"/>
    </source>
</evidence>
<dbReference type="EMBL" id="PSQJ01000004">
    <property type="protein sequence ID" value="PTL86314.1"/>
    <property type="molecule type" value="Genomic_DNA"/>
</dbReference>
<evidence type="ECO:0000256" key="6">
    <source>
        <dbReference type="ARBA" id="ARBA00023002"/>
    </source>
</evidence>
<reference evidence="12" key="1">
    <citation type="submission" date="2018-02" db="EMBL/GenBank/DDBJ databases">
        <title>Genome sequence of Candidatus Liberibacter europaeus.</title>
        <authorList>
            <person name="Frampton R.A."/>
            <person name="Thompson S.M."/>
            <person name="David C."/>
            <person name="Addison S.M."/>
            <person name="Smith G.R."/>
        </authorList>
    </citation>
    <scope>NUCLEOTIDE SEQUENCE [LARGE SCALE GENOMIC DNA]</scope>
</reference>
<dbReference type="EC" id="1.5.1.3" evidence="3 8"/>
<keyword evidence="4 8" id="KW-0554">One-carbon metabolism</keyword>
<protein>
    <recommendedName>
        <fullName evidence="3 8">Dihydrofolate reductase</fullName>
        <ecNumber evidence="3 8">1.5.1.3</ecNumber>
    </recommendedName>
</protein>
<comment type="pathway">
    <text evidence="1 8">Cofactor biosynthesis; tetrahydrofolate biosynthesis; 5,6,7,8-tetrahydrofolate from 7,8-dihydrofolate: step 1/1.</text>
</comment>
<dbReference type="AlphaFoldDB" id="A0A2T4VX11"/>
<dbReference type="SUPFAM" id="SSF53597">
    <property type="entry name" value="Dihydrofolate reductase-like"/>
    <property type="match status" value="1"/>
</dbReference>
<dbReference type="GO" id="GO:0005829">
    <property type="term" value="C:cytosol"/>
    <property type="evidence" value="ECO:0007669"/>
    <property type="project" value="TreeGrafter"/>
</dbReference>
<evidence type="ECO:0000256" key="7">
    <source>
        <dbReference type="ARBA" id="ARBA00025067"/>
    </source>
</evidence>
<dbReference type="PANTHER" id="PTHR48069:SF3">
    <property type="entry name" value="DIHYDROFOLATE REDUCTASE"/>
    <property type="match status" value="1"/>
</dbReference>
<dbReference type="PROSITE" id="PS51330">
    <property type="entry name" value="DHFR_2"/>
    <property type="match status" value="1"/>
</dbReference>
<dbReference type="PRINTS" id="PR00070">
    <property type="entry name" value="DHFR"/>
</dbReference>
<organism evidence="11 12">
    <name type="scientific">Candidatus Liberibacter europaeus</name>
    <dbReference type="NCBI Taxonomy" id="744859"/>
    <lineage>
        <taxon>Bacteria</taxon>
        <taxon>Pseudomonadati</taxon>
        <taxon>Pseudomonadota</taxon>
        <taxon>Alphaproteobacteria</taxon>
        <taxon>Hyphomicrobiales</taxon>
        <taxon>Rhizobiaceae</taxon>
        <taxon>Liberibacter</taxon>
    </lineage>
</organism>
<dbReference type="CDD" id="cd00209">
    <property type="entry name" value="DHFR"/>
    <property type="match status" value="1"/>
</dbReference>
<dbReference type="GO" id="GO:0016301">
    <property type="term" value="F:kinase activity"/>
    <property type="evidence" value="ECO:0007669"/>
    <property type="project" value="UniProtKB-KW"/>
</dbReference>
<evidence type="ECO:0000256" key="5">
    <source>
        <dbReference type="ARBA" id="ARBA00022857"/>
    </source>
</evidence>
<dbReference type="GO" id="GO:0046655">
    <property type="term" value="P:folic acid metabolic process"/>
    <property type="evidence" value="ECO:0007669"/>
    <property type="project" value="TreeGrafter"/>
</dbReference>
<comment type="function">
    <text evidence="7 8">Key enzyme in folate metabolism. Catalyzes an essential reaction for de novo glycine and purine synthesis, and for DNA precursor synthesis.</text>
</comment>
<keyword evidence="11" id="KW-0808">Transferase</keyword>
<dbReference type="PANTHER" id="PTHR48069">
    <property type="entry name" value="DIHYDROFOLATE REDUCTASE"/>
    <property type="match status" value="1"/>
</dbReference>
<dbReference type="InterPro" id="IPR012259">
    <property type="entry name" value="DHFR"/>
</dbReference>
<comment type="caution">
    <text evidence="11">The sequence shown here is derived from an EMBL/GenBank/DDBJ whole genome shotgun (WGS) entry which is preliminary data.</text>
</comment>
<evidence type="ECO:0000256" key="3">
    <source>
        <dbReference type="ARBA" id="ARBA00012856"/>
    </source>
</evidence>
<evidence type="ECO:0000256" key="1">
    <source>
        <dbReference type="ARBA" id="ARBA00004903"/>
    </source>
</evidence>
<dbReference type="InterPro" id="IPR017925">
    <property type="entry name" value="DHFR_CS"/>
</dbReference>
<comment type="similarity">
    <text evidence="2 8 9">Belongs to the dihydrofolate reductase family.</text>
</comment>
<evidence type="ECO:0000259" key="10">
    <source>
        <dbReference type="PROSITE" id="PS51330"/>
    </source>
</evidence>
<dbReference type="GO" id="GO:0006730">
    <property type="term" value="P:one-carbon metabolic process"/>
    <property type="evidence" value="ECO:0007669"/>
    <property type="project" value="UniProtKB-KW"/>
</dbReference>
<evidence type="ECO:0000313" key="11">
    <source>
        <dbReference type="EMBL" id="PTL86314.1"/>
    </source>
</evidence>
<accession>A0A2T4VX11</accession>
<dbReference type="GO" id="GO:0050661">
    <property type="term" value="F:NADP binding"/>
    <property type="evidence" value="ECO:0007669"/>
    <property type="project" value="InterPro"/>
</dbReference>
<dbReference type="Gene3D" id="3.40.430.10">
    <property type="entry name" value="Dihydrofolate Reductase, subunit A"/>
    <property type="match status" value="1"/>
</dbReference>
<feature type="domain" description="DHFR" evidence="10">
    <location>
        <begin position="6"/>
        <end position="171"/>
    </location>
</feature>
<dbReference type="Pfam" id="PF00186">
    <property type="entry name" value="DHFR_1"/>
    <property type="match status" value="1"/>
</dbReference>
<sequence length="173" mass="19444">MTKTQTIIIIAAMSNNNVIGYQGKMPWKISSDLQRFKLLTLGNPIIMGYNTFKSIGKALPDRLNIVVTHNIKRKYDLHDLGIQIAISIQDALDIAFKTGSNKVFIIGGGEIYAQTIDLAHILQITHVEAETKGDVFFPFIDSLVWQKQGEIAVPQKKEIDSHSVRFVTYTRRA</sequence>
<evidence type="ECO:0000256" key="9">
    <source>
        <dbReference type="RuleBase" id="RU004474"/>
    </source>
</evidence>